<gene>
    <name evidence="1" type="ORF">C5167_034004</name>
</gene>
<dbReference type="SUPFAM" id="SSF54001">
    <property type="entry name" value="Cysteine proteinases"/>
    <property type="match status" value="1"/>
</dbReference>
<accession>A0A4Y7KBS2</accession>
<name>A0A4Y7KBS2_PAPSO</name>
<dbReference type="InterPro" id="IPR038765">
    <property type="entry name" value="Papain-like_cys_pep_sf"/>
</dbReference>
<evidence type="ECO:0000313" key="2">
    <source>
        <dbReference type="Proteomes" id="UP000316621"/>
    </source>
</evidence>
<evidence type="ECO:0008006" key="3">
    <source>
        <dbReference type="Google" id="ProtNLM"/>
    </source>
</evidence>
<reference evidence="1 2" key="1">
    <citation type="journal article" date="2018" name="Science">
        <title>The opium poppy genome and morphinan production.</title>
        <authorList>
            <person name="Guo L."/>
            <person name="Winzer T."/>
            <person name="Yang X."/>
            <person name="Li Y."/>
            <person name="Ning Z."/>
            <person name="He Z."/>
            <person name="Teodor R."/>
            <person name="Lu Y."/>
            <person name="Bowser T.A."/>
            <person name="Graham I.A."/>
            <person name="Ye K."/>
        </authorList>
    </citation>
    <scope>NUCLEOTIDE SEQUENCE [LARGE SCALE GENOMIC DNA]</scope>
    <source>
        <strain evidence="2">cv. HN1</strain>
        <tissue evidence="1">Leaves</tissue>
    </source>
</reference>
<proteinExistence type="predicted"/>
<dbReference type="Proteomes" id="UP000316621">
    <property type="component" value="Chromosome 7"/>
</dbReference>
<dbReference type="AlphaFoldDB" id="A0A4Y7KBS2"/>
<dbReference type="EMBL" id="CM010721">
    <property type="protein sequence ID" value="RZC70824.1"/>
    <property type="molecule type" value="Genomic_DNA"/>
</dbReference>
<dbReference type="Gramene" id="RZC70824">
    <property type="protein sequence ID" value="RZC70824"/>
    <property type="gene ID" value="C5167_034004"/>
</dbReference>
<sequence>MGVKTNYKIATLSSSDENLRFQSRFTCTLRCSLMAPMGHLLDPRQTDFRSLEMIKLRDIVATLSRPSSLGTFNRAASMSFSSVRNSGGKSTIPAWMEAIDEDLESEENLINMYERWMRHTEKIRTDIEEKNRRFQNFKKNVMKRRSAGIFADTCKEEFTCMLGCNLPSIEVQSQVMSFEEWCAKEELEGTNKVTYKEMERRFLGRVD</sequence>
<evidence type="ECO:0000313" key="1">
    <source>
        <dbReference type="EMBL" id="RZC70824.1"/>
    </source>
</evidence>
<keyword evidence="2" id="KW-1185">Reference proteome</keyword>
<protein>
    <recommendedName>
        <fullName evidence="3">Cathepsin propeptide inhibitor domain-containing protein</fullName>
    </recommendedName>
</protein>
<organism evidence="1 2">
    <name type="scientific">Papaver somniferum</name>
    <name type="common">Opium poppy</name>
    <dbReference type="NCBI Taxonomy" id="3469"/>
    <lineage>
        <taxon>Eukaryota</taxon>
        <taxon>Viridiplantae</taxon>
        <taxon>Streptophyta</taxon>
        <taxon>Embryophyta</taxon>
        <taxon>Tracheophyta</taxon>
        <taxon>Spermatophyta</taxon>
        <taxon>Magnoliopsida</taxon>
        <taxon>Ranunculales</taxon>
        <taxon>Papaveraceae</taxon>
        <taxon>Papaveroideae</taxon>
        <taxon>Papaver</taxon>
    </lineage>
</organism>